<comment type="caution">
    <text evidence="1">The sequence shown here is derived from an EMBL/GenBank/DDBJ whole genome shotgun (WGS) entry which is preliminary data.</text>
</comment>
<protein>
    <submittedName>
        <fullName evidence="1">Uncharacterized protein</fullName>
    </submittedName>
</protein>
<dbReference type="RefSeq" id="WP_110072281.1">
    <property type="nucleotide sequence ID" value="NZ_CM009896.1"/>
</dbReference>
<evidence type="ECO:0000313" key="2">
    <source>
        <dbReference type="Proteomes" id="UP000245488"/>
    </source>
</evidence>
<gene>
    <name evidence="1" type="ORF">CPT75_04700</name>
</gene>
<organism evidence="1 2">
    <name type="scientific">Butyrivibrio fibrisolvens</name>
    <dbReference type="NCBI Taxonomy" id="831"/>
    <lineage>
        <taxon>Bacteria</taxon>
        <taxon>Bacillati</taxon>
        <taxon>Bacillota</taxon>
        <taxon>Clostridia</taxon>
        <taxon>Lachnospirales</taxon>
        <taxon>Lachnospiraceae</taxon>
        <taxon>Butyrivibrio</taxon>
    </lineage>
</organism>
<dbReference type="Proteomes" id="UP000245488">
    <property type="component" value="Chromosome"/>
</dbReference>
<evidence type="ECO:0000313" key="1">
    <source>
        <dbReference type="EMBL" id="PWT26467.1"/>
    </source>
</evidence>
<name>A0A317FYZ6_BUTFI</name>
<keyword evidence="2" id="KW-1185">Reference proteome</keyword>
<accession>A0A317FYZ6</accession>
<dbReference type="EMBL" id="NXNG01000001">
    <property type="protein sequence ID" value="PWT26467.1"/>
    <property type="molecule type" value="Genomic_DNA"/>
</dbReference>
<reference evidence="1 2" key="1">
    <citation type="submission" date="2017-09" db="EMBL/GenBank/DDBJ databases">
        <title>High-quality draft genome sequence of Butyrivibrio fibrisolvens INBov1, isolated from cow rumen.</title>
        <authorList>
            <person name="Rodriguez Hernaez J."/>
            <person name="Rivarola M."/>
            <person name="Paniego N."/>
            <person name="Cravero S."/>
            <person name="Ceron Cucchi M."/>
            <person name="Martinez M.C."/>
        </authorList>
    </citation>
    <scope>NUCLEOTIDE SEQUENCE [LARGE SCALE GENOMIC DNA]</scope>
    <source>
        <strain evidence="1 2">INBov1</strain>
    </source>
</reference>
<sequence length="82" mass="9269">MEEKSGGRDYQIGMKTPVLMEKLGLNNIGVRINDYVDFVGVSSDDFETEKRRFIKDHGLDAEYAKSNGSFAARCHVISYGYK</sequence>
<dbReference type="AlphaFoldDB" id="A0A317FYZ6"/>
<proteinExistence type="predicted"/>